<evidence type="ECO:0000259" key="1">
    <source>
        <dbReference type="SMART" id="SM00860"/>
    </source>
</evidence>
<feature type="domain" description="Knr4/Smi1-like" evidence="1">
    <location>
        <begin position="304"/>
        <end position="425"/>
    </location>
</feature>
<protein>
    <recommendedName>
        <fullName evidence="1">Knr4/Smi1-like domain-containing protein</fullName>
    </recommendedName>
</protein>
<evidence type="ECO:0000313" key="3">
    <source>
        <dbReference type="Proteomes" id="UP000286287"/>
    </source>
</evidence>
<reference evidence="2 3" key="1">
    <citation type="submission" date="2018-09" db="EMBL/GenBank/DDBJ databases">
        <authorList>
            <person name="Zhu H."/>
        </authorList>
    </citation>
    <scope>NUCLEOTIDE SEQUENCE [LARGE SCALE GENOMIC DNA]</scope>
    <source>
        <strain evidence="2 3">K2S05-167</strain>
    </source>
</reference>
<name>A0A418V9Z8_9DEIO</name>
<dbReference type="RefSeq" id="WP_119765540.1">
    <property type="nucleotide sequence ID" value="NZ_QYUJ01000014.1"/>
</dbReference>
<dbReference type="Gene3D" id="3.40.1580.10">
    <property type="entry name" value="SMI1/KNR4-like"/>
    <property type="match status" value="1"/>
</dbReference>
<dbReference type="OrthoDB" id="7593948at2"/>
<dbReference type="PANTHER" id="PTHR47432">
    <property type="entry name" value="CELL WALL ASSEMBLY REGULATOR SMI1"/>
    <property type="match status" value="1"/>
</dbReference>
<dbReference type="GO" id="GO:0043332">
    <property type="term" value="C:mating projection tip"/>
    <property type="evidence" value="ECO:0007669"/>
    <property type="project" value="TreeGrafter"/>
</dbReference>
<dbReference type="InterPro" id="IPR018958">
    <property type="entry name" value="Knr4/Smi1-like_dom"/>
</dbReference>
<organism evidence="2 3">
    <name type="scientific">Deinococcus cavernae</name>
    <dbReference type="NCBI Taxonomy" id="2320857"/>
    <lineage>
        <taxon>Bacteria</taxon>
        <taxon>Thermotogati</taxon>
        <taxon>Deinococcota</taxon>
        <taxon>Deinococci</taxon>
        <taxon>Deinococcales</taxon>
        <taxon>Deinococcaceae</taxon>
        <taxon>Deinococcus</taxon>
    </lineage>
</organism>
<proteinExistence type="predicted"/>
<comment type="caution">
    <text evidence="2">The sequence shown here is derived from an EMBL/GenBank/DDBJ whole genome shotgun (WGS) entry which is preliminary data.</text>
</comment>
<dbReference type="InterPro" id="IPR037883">
    <property type="entry name" value="Knr4/Smi1-like_sf"/>
</dbReference>
<dbReference type="SUPFAM" id="SSF160631">
    <property type="entry name" value="SMI1/KNR4-like"/>
    <property type="match status" value="2"/>
</dbReference>
<dbReference type="AlphaFoldDB" id="A0A418V9Z8"/>
<feature type="domain" description="Knr4/Smi1-like" evidence="1">
    <location>
        <begin position="74"/>
        <end position="213"/>
    </location>
</feature>
<dbReference type="Proteomes" id="UP000286287">
    <property type="component" value="Unassembled WGS sequence"/>
</dbReference>
<accession>A0A418V9Z8</accession>
<gene>
    <name evidence="2" type="ORF">D3875_16680</name>
</gene>
<sequence>MKRRGWPLLAGALLVWLFTGLFPRTVQGMNSRDTPLPVEVTLAPEPKDLAEVLRRLDAWYARYVPAVHATLRPGVTDAELDAFEKRSGLTLPADFRALYRWHDGQNWSVGGVLGLAFMPLNEVEYDWKGWKDIAEENASMNVEIYTVSHPTGAIREQYASPGWIPFLSDGGGNFVGIDLWPDVTGQVGQVMTSGRDEEHRFVLAPDVSTFLRTYLQRLEGARLELKKLGGYEGGMWSVELKGENGMALDGYQLLAELYPGFGHSPRNRRQDGPAEEPSWPQLMKRLERWLQAHHPDLWSTLPAGASPAQLKAAAERLGRELPEEVAYLYSRHADWGEVLGLPFIPIDELGRQDSATFGLPDAQGRVVPFNSYTSSSGPQDWLPLWTLNGDHVGVNRAGHGEIRTFGPNARPRYVLAENLWRLLERQVRFLEAGLVRREGQRLVLPDAQGQFFVNRVEDAWPGFGLSPAVREKR</sequence>
<dbReference type="PANTHER" id="PTHR47432:SF1">
    <property type="entry name" value="CELL WALL ASSEMBLY REGULATOR SMI1"/>
    <property type="match status" value="1"/>
</dbReference>
<dbReference type="EMBL" id="QYUJ01000014">
    <property type="protein sequence ID" value="RJF72934.1"/>
    <property type="molecule type" value="Genomic_DNA"/>
</dbReference>
<keyword evidence="3" id="KW-1185">Reference proteome</keyword>
<dbReference type="Pfam" id="PF09346">
    <property type="entry name" value="SMI1_KNR4"/>
    <property type="match status" value="1"/>
</dbReference>
<dbReference type="InterPro" id="IPR051873">
    <property type="entry name" value="KNR4/SMI1_regulator"/>
</dbReference>
<evidence type="ECO:0000313" key="2">
    <source>
        <dbReference type="EMBL" id="RJF72934.1"/>
    </source>
</evidence>
<dbReference type="SMART" id="SM00860">
    <property type="entry name" value="SMI1_KNR4"/>
    <property type="match status" value="2"/>
</dbReference>